<proteinExistence type="predicted"/>
<name>A0A0A9F281_ARUDO</name>
<accession>A0A0A9F281</accession>
<reference evidence="1" key="2">
    <citation type="journal article" date="2015" name="Data Brief">
        <title>Shoot transcriptome of the giant reed, Arundo donax.</title>
        <authorList>
            <person name="Barrero R.A."/>
            <person name="Guerrero F.D."/>
            <person name="Moolhuijzen P."/>
            <person name="Goolsby J.A."/>
            <person name="Tidwell J."/>
            <person name="Bellgard S.E."/>
            <person name="Bellgard M.I."/>
        </authorList>
    </citation>
    <scope>NUCLEOTIDE SEQUENCE</scope>
    <source>
        <tissue evidence="1">Shoot tissue taken approximately 20 cm above the soil surface</tissue>
    </source>
</reference>
<evidence type="ECO:0000313" key="1">
    <source>
        <dbReference type="EMBL" id="JAE07090.1"/>
    </source>
</evidence>
<dbReference type="AlphaFoldDB" id="A0A0A9F281"/>
<protein>
    <submittedName>
        <fullName evidence="1">Uncharacterized protein</fullName>
    </submittedName>
</protein>
<reference evidence="1" key="1">
    <citation type="submission" date="2014-09" db="EMBL/GenBank/DDBJ databases">
        <authorList>
            <person name="Magalhaes I.L.F."/>
            <person name="Oliveira U."/>
            <person name="Santos F.R."/>
            <person name="Vidigal T.H.D.A."/>
            <person name="Brescovit A.D."/>
            <person name="Santos A.J."/>
        </authorList>
    </citation>
    <scope>NUCLEOTIDE SEQUENCE</scope>
    <source>
        <tissue evidence="1">Shoot tissue taken approximately 20 cm above the soil surface</tissue>
    </source>
</reference>
<dbReference type="EMBL" id="GBRH01190806">
    <property type="protein sequence ID" value="JAE07090.1"/>
    <property type="molecule type" value="Transcribed_RNA"/>
</dbReference>
<organism evidence="1">
    <name type="scientific">Arundo donax</name>
    <name type="common">Giant reed</name>
    <name type="synonym">Donax arundinaceus</name>
    <dbReference type="NCBI Taxonomy" id="35708"/>
    <lineage>
        <taxon>Eukaryota</taxon>
        <taxon>Viridiplantae</taxon>
        <taxon>Streptophyta</taxon>
        <taxon>Embryophyta</taxon>
        <taxon>Tracheophyta</taxon>
        <taxon>Spermatophyta</taxon>
        <taxon>Magnoliopsida</taxon>
        <taxon>Liliopsida</taxon>
        <taxon>Poales</taxon>
        <taxon>Poaceae</taxon>
        <taxon>PACMAD clade</taxon>
        <taxon>Arundinoideae</taxon>
        <taxon>Arundineae</taxon>
        <taxon>Arundo</taxon>
    </lineage>
</organism>
<sequence length="24" mass="2766">MCFFRLSTELLLCNYDSSIVIAVQ</sequence>